<sequence length="439" mass="50623">MIKIVKTMKYEIKYDKELYNLLGDIQHAIWLIKNRATTAAYDWQQFSFSYNERFGEYPKEKEIIGKTLSPDVYGFLKAMGSFVSSSIVDSAVNEAITKFKNDKVKILKGEQSIQIYRRNGSFPIRVSQIKGITKLDNKTYNAKLSLLSKEGAKERNCKGQSVVTLITGNGAYEILDRIINGEYKMSDSRIYKRKNKFYLLLTYKFEKEAEKVLDENRIMGVDIGVAVPAVLAINEDKFYRQYVGDAKEVSDFVAQINDRKKRLQRSRKWAGEGSRGSGRKKLMKPVDAISNKIHNYRETKNHTWSRFIVNEALKNECGTIQIEDLSGITTDNAFLKDWTFYSLQQKIIDKAKEHGIKVVKVKPNYTSKRCNKCGFIHKDVKKEIWRPTQADFKCLNCGHETNADLNAARNIAIKDIEKIIEDQLKAQEKNVKHVEEYLV</sequence>
<dbReference type="KEGG" id="liu:OU989_23010"/>
<dbReference type="InterPro" id="IPR051399">
    <property type="entry name" value="RNA-guided_DNA_endo/Transpos"/>
</dbReference>
<evidence type="ECO:0000259" key="2">
    <source>
        <dbReference type="Pfam" id="PF07282"/>
    </source>
</evidence>
<dbReference type="GO" id="GO:0003677">
    <property type="term" value="F:DNA binding"/>
    <property type="evidence" value="ECO:0007669"/>
    <property type="project" value="UniProtKB-KW"/>
</dbReference>
<dbReference type="RefSeq" id="WP_274797600.1">
    <property type="nucleotide sequence ID" value="NZ_CP113528.1"/>
</dbReference>
<evidence type="ECO:0000313" key="3">
    <source>
        <dbReference type="EMBL" id="WDV09390.1"/>
    </source>
</evidence>
<dbReference type="PANTHER" id="PTHR30405:SF11">
    <property type="entry name" value="RNA-GUIDED DNA ENDONUCLEASE RV2885C-RELATED"/>
    <property type="match status" value="1"/>
</dbReference>
<dbReference type="InterPro" id="IPR010095">
    <property type="entry name" value="Cas12f1-like_TNB"/>
</dbReference>
<dbReference type="Proteomes" id="UP001219585">
    <property type="component" value="Plasmid unnamed"/>
</dbReference>
<reference evidence="3" key="1">
    <citation type="submission" date="2022-11" db="EMBL/GenBank/DDBJ databases">
        <title>Lysinibacillus irui.</title>
        <authorList>
            <person name="Akintayo S.O."/>
        </authorList>
    </citation>
    <scope>NUCLEOTIDE SEQUENCE</scope>
    <source>
        <strain evidence="3">IRB4-01</strain>
        <plasmid evidence="3">unnamed</plasmid>
    </source>
</reference>
<protein>
    <submittedName>
        <fullName evidence="3">Transposase</fullName>
    </submittedName>
</protein>
<keyword evidence="1" id="KW-0238">DNA-binding</keyword>
<dbReference type="Pfam" id="PF07282">
    <property type="entry name" value="Cas12f1-like_TNB"/>
    <property type="match status" value="1"/>
</dbReference>
<keyword evidence="3" id="KW-0614">Plasmid</keyword>
<organism evidence="3 4">
    <name type="scientific">Lysinibacillus irui</name>
    <dbReference type="NCBI Taxonomy" id="2998077"/>
    <lineage>
        <taxon>Bacteria</taxon>
        <taxon>Bacillati</taxon>
        <taxon>Bacillota</taxon>
        <taxon>Bacilli</taxon>
        <taxon>Bacillales</taxon>
        <taxon>Bacillaceae</taxon>
        <taxon>Lysinibacillus</taxon>
    </lineage>
</organism>
<evidence type="ECO:0000256" key="1">
    <source>
        <dbReference type="ARBA" id="ARBA00023125"/>
    </source>
</evidence>
<dbReference type="EMBL" id="CP113528">
    <property type="protein sequence ID" value="WDV09390.1"/>
    <property type="molecule type" value="Genomic_DNA"/>
</dbReference>
<feature type="domain" description="Cas12f1-like TNB" evidence="2">
    <location>
        <begin position="340"/>
        <end position="411"/>
    </location>
</feature>
<dbReference type="AlphaFoldDB" id="A0AAJ5RR37"/>
<geneLocation type="plasmid" evidence="3 4">
    <name>unnamed</name>
</geneLocation>
<dbReference type="PANTHER" id="PTHR30405">
    <property type="entry name" value="TRANSPOSASE"/>
    <property type="match status" value="1"/>
</dbReference>
<accession>A0AAJ5RR37</accession>
<proteinExistence type="predicted"/>
<evidence type="ECO:0000313" key="4">
    <source>
        <dbReference type="Proteomes" id="UP001219585"/>
    </source>
</evidence>
<dbReference type="NCBIfam" id="NF040570">
    <property type="entry name" value="guided_TnpB"/>
    <property type="match status" value="1"/>
</dbReference>
<name>A0AAJ5RR37_9BACI</name>
<dbReference type="NCBIfam" id="TIGR01766">
    <property type="entry name" value="IS200/IS605 family accessory protein TnpB-like domain"/>
    <property type="match status" value="1"/>
</dbReference>
<gene>
    <name evidence="3" type="ORF">OU989_23010</name>
</gene>